<keyword evidence="6" id="KW-1185">Reference proteome</keyword>
<organism evidence="5 6">
    <name type="scientific">Lacicoccus alkaliphilus DSM 16010</name>
    <dbReference type="NCBI Taxonomy" id="1123231"/>
    <lineage>
        <taxon>Bacteria</taxon>
        <taxon>Bacillati</taxon>
        <taxon>Bacillota</taxon>
        <taxon>Bacilli</taxon>
        <taxon>Bacillales</taxon>
        <taxon>Salinicoccaceae</taxon>
        <taxon>Lacicoccus</taxon>
    </lineage>
</organism>
<protein>
    <recommendedName>
        <fullName evidence="3">4a-hydroxytetrahydrobiopterin dehydratase</fullName>
        <ecNumber evidence="3">4.2.1.96</ecNumber>
    </recommendedName>
</protein>
<accession>A0A1M7DVY0</accession>
<dbReference type="PANTHER" id="PTHR12599">
    <property type="entry name" value="PTERIN-4-ALPHA-CARBINOLAMINE DEHYDRATASE"/>
    <property type="match status" value="1"/>
</dbReference>
<dbReference type="PANTHER" id="PTHR12599:SF0">
    <property type="entry name" value="PTERIN-4-ALPHA-CARBINOLAMINE DEHYDRATASE"/>
    <property type="match status" value="1"/>
</dbReference>
<sequence>MSDVKEQAEKLDGWELDGEKLKKTYKFDKYLDGIKFVSKLGVYAESVQHHPGVKINHTNVTITWTTFSKKELTEKDVAGAKATDNVLKA</sequence>
<reference evidence="5 6" key="1">
    <citation type="submission" date="2016-11" db="EMBL/GenBank/DDBJ databases">
        <authorList>
            <person name="Jaros S."/>
            <person name="Januszkiewicz K."/>
            <person name="Wedrychowicz H."/>
        </authorList>
    </citation>
    <scope>NUCLEOTIDE SEQUENCE [LARGE SCALE GENOMIC DNA]</scope>
    <source>
        <strain evidence="5 6">DSM 16010</strain>
    </source>
</reference>
<keyword evidence="4" id="KW-0456">Lyase</keyword>
<name>A0A1M7DVY0_9BACL</name>
<dbReference type="CDD" id="cd00488">
    <property type="entry name" value="PCD_DCoH"/>
    <property type="match status" value="1"/>
</dbReference>
<dbReference type="AlphaFoldDB" id="A0A1M7DVY0"/>
<dbReference type="GO" id="GO:0006729">
    <property type="term" value="P:tetrahydrobiopterin biosynthetic process"/>
    <property type="evidence" value="ECO:0007669"/>
    <property type="project" value="InterPro"/>
</dbReference>
<gene>
    <name evidence="5" type="ORF">SAMN02745189_01013</name>
</gene>
<proteinExistence type="inferred from homology"/>
<dbReference type="GO" id="GO:0008124">
    <property type="term" value="F:4-alpha-hydroxytetrahydrobiopterin dehydratase activity"/>
    <property type="evidence" value="ECO:0007669"/>
    <property type="project" value="UniProtKB-EC"/>
</dbReference>
<dbReference type="InterPro" id="IPR001533">
    <property type="entry name" value="Pterin_deHydtase"/>
</dbReference>
<evidence type="ECO:0000313" key="5">
    <source>
        <dbReference type="EMBL" id="SHL83654.1"/>
    </source>
</evidence>
<dbReference type="RefSeq" id="WP_072709044.1">
    <property type="nucleotide sequence ID" value="NZ_FRCF01000003.1"/>
</dbReference>
<evidence type="ECO:0000256" key="1">
    <source>
        <dbReference type="ARBA" id="ARBA00001554"/>
    </source>
</evidence>
<dbReference type="Pfam" id="PF01329">
    <property type="entry name" value="Pterin_4a"/>
    <property type="match status" value="1"/>
</dbReference>
<dbReference type="Proteomes" id="UP000184206">
    <property type="component" value="Unassembled WGS sequence"/>
</dbReference>
<evidence type="ECO:0000256" key="4">
    <source>
        <dbReference type="ARBA" id="ARBA00023239"/>
    </source>
</evidence>
<evidence type="ECO:0000256" key="3">
    <source>
        <dbReference type="ARBA" id="ARBA00013252"/>
    </source>
</evidence>
<dbReference type="InterPro" id="IPR036428">
    <property type="entry name" value="PCD_sf"/>
</dbReference>
<dbReference type="STRING" id="1123231.SAMN02745189_01013"/>
<comment type="similarity">
    <text evidence="2">Belongs to the pterin-4-alpha-carbinolamine dehydratase family.</text>
</comment>
<dbReference type="EC" id="4.2.1.96" evidence="3"/>
<evidence type="ECO:0000256" key="2">
    <source>
        <dbReference type="ARBA" id="ARBA00006472"/>
    </source>
</evidence>
<dbReference type="EMBL" id="FRCF01000003">
    <property type="protein sequence ID" value="SHL83654.1"/>
    <property type="molecule type" value="Genomic_DNA"/>
</dbReference>
<dbReference type="NCBIfam" id="NF002017">
    <property type="entry name" value="PRK00823.1-2"/>
    <property type="match status" value="1"/>
</dbReference>
<evidence type="ECO:0000313" key="6">
    <source>
        <dbReference type="Proteomes" id="UP000184206"/>
    </source>
</evidence>
<dbReference type="OrthoDB" id="9800108at2"/>
<dbReference type="Gene3D" id="3.30.1360.20">
    <property type="entry name" value="Transcriptional coactivator/pterin dehydratase"/>
    <property type="match status" value="1"/>
</dbReference>
<comment type="catalytic activity">
    <reaction evidence="1">
        <text>(4aS,6R)-4a-hydroxy-L-erythro-5,6,7,8-tetrahydrobiopterin = (6R)-L-erythro-6,7-dihydrobiopterin + H2O</text>
        <dbReference type="Rhea" id="RHEA:11920"/>
        <dbReference type="ChEBI" id="CHEBI:15377"/>
        <dbReference type="ChEBI" id="CHEBI:15642"/>
        <dbReference type="ChEBI" id="CHEBI:43120"/>
        <dbReference type="EC" id="4.2.1.96"/>
    </reaction>
</comment>
<dbReference type="SUPFAM" id="SSF55248">
    <property type="entry name" value="PCD-like"/>
    <property type="match status" value="1"/>
</dbReference>